<evidence type="ECO:0000256" key="2">
    <source>
        <dbReference type="ARBA" id="ARBA00023125"/>
    </source>
</evidence>
<dbReference type="CDD" id="cd00038">
    <property type="entry name" value="CAP_ED"/>
    <property type="match status" value="1"/>
</dbReference>
<dbReference type="GO" id="GO:0005829">
    <property type="term" value="C:cytosol"/>
    <property type="evidence" value="ECO:0007669"/>
    <property type="project" value="TreeGrafter"/>
</dbReference>
<dbReference type="SUPFAM" id="SSF46785">
    <property type="entry name" value="Winged helix' DNA-binding domain"/>
    <property type="match status" value="1"/>
</dbReference>
<evidence type="ECO:0000313" key="6">
    <source>
        <dbReference type="EMBL" id="QAZ67885.1"/>
    </source>
</evidence>
<dbReference type="Gene3D" id="2.60.120.10">
    <property type="entry name" value="Jelly Rolls"/>
    <property type="match status" value="1"/>
</dbReference>
<dbReference type="OrthoDB" id="7263823at2"/>
<dbReference type="InterPro" id="IPR050397">
    <property type="entry name" value="Env_Response_Regulators"/>
</dbReference>
<accession>A0A4P6HLK5</accession>
<dbReference type="PROSITE" id="PS50042">
    <property type="entry name" value="CNMP_BINDING_3"/>
    <property type="match status" value="1"/>
</dbReference>
<dbReference type="InterPro" id="IPR036388">
    <property type="entry name" value="WH-like_DNA-bd_sf"/>
</dbReference>
<dbReference type="InterPro" id="IPR000595">
    <property type="entry name" value="cNMP-bd_dom"/>
</dbReference>
<keyword evidence="3" id="KW-0804">Transcription</keyword>
<dbReference type="KEGG" id="dcb:C3Y92_11900"/>
<dbReference type="SUPFAM" id="SSF51206">
    <property type="entry name" value="cAMP-binding domain-like"/>
    <property type="match status" value="1"/>
</dbReference>
<dbReference type="InterPro" id="IPR014710">
    <property type="entry name" value="RmlC-like_jellyroll"/>
</dbReference>
<dbReference type="Pfam" id="PF00027">
    <property type="entry name" value="cNMP_binding"/>
    <property type="match status" value="1"/>
</dbReference>
<dbReference type="InterPro" id="IPR018490">
    <property type="entry name" value="cNMP-bd_dom_sf"/>
</dbReference>
<evidence type="ECO:0000256" key="1">
    <source>
        <dbReference type="ARBA" id="ARBA00023015"/>
    </source>
</evidence>
<dbReference type="Gene3D" id="1.10.10.10">
    <property type="entry name" value="Winged helix-like DNA-binding domain superfamily/Winged helix DNA-binding domain"/>
    <property type="match status" value="1"/>
</dbReference>
<evidence type="ECO:0000313" key="7">
    <source>
        <dbReference type="Proteomes" id="UP000293296"/>
    </source>
</evidence>
<evidence type="ECO:0000256" key="3">
    <source>
        <dbReference type="ARBA" id="ARBA00023163"/>
    </source>
</evidence>
<keyword evidence="2" id="KW-0238">DNA-binding</keyword>
<dbReference type="PANTHER" id="PTHR24567">
    <property type="entry name" value="CRP FAMILY TRANSCRIPTIONAL REGULATORY PROTEIN"/>
    <property type="match status" value="1"/>
</dbReference>
<gene>
    <name evidence="6" type="ORF">C3Y92_11900</name>
</gene>
<dbReference type="Pfam" id="PF13545">
    <property type="entry name" value="HTH_Crp_2"/>
    <property type="match status" value="1"/>
</dbReference>
<dbReference type="RefSeq" id="WP_129352870.1">
    <property type="nucleotide sequence ID" value="NZ_CP026538.1"/>
</dbReference>
<evidence type="ECO:0000259" key="4">
    <source>
        <dbReference type="PROSITE" id="PS50042"/>
    </source>
</evidence>
<dbReference type="InterPro" id="IPR012318">
    <property type="entry name" value="HTH_CRP"/>
</dbReference>
<dbReference type="GO" id="GO:0003700">
    <property type="term" value="F:DNA-binding transcription factor activity"/>
    <property type="evidence" value="ECO:0007669"/>
    <property type="project" value="TreeGrafter"/>
</dbReference>
<reference evidence="6 7" key="1">
    <citation type="submission" date="2018-02" db="EMBL/GenBank/DDBJ databases">
        <title>Genome sequence of Desulfovibrio carbinolicus DSM 3852.</title>
        <authorList>
            <person name="Wilbanks E."/>
            <person name="Skennerton C.T."/>
            <person name="Orphan V.J."/>
        </authorList>
    </citation>
    <scope>NUCLEOTIDE SEQUENCE [LARGE SCALE GENOMIC DNA]</scope>
    <source>
        <strain evidence="6 7">DSM 3852</strain>
    </source>
</reference>
<dbReference type="GO" id="GO:0003677">
    <property type="term" value="F:DNA binding"/>
    <property type="evidence" value="ECO:0007669"/>
    <property type="project" value="UniProtKB-KW"/>
</dbReference>
<dbReference type="SMART" id="SM00419">
    <property type="entry name" value="HTH_CRP"/>
    <property type="match status" value="1"/>
</dbReference>
<dbReference type="PROSITE" id="PS51063">
    <property type="entry name" value="HTH_CRP_2"/>
    <property type="match status" value="1"/>
</dbReference>
<dbReference type="AlphaFoldDB" id="A0A4P6HLK5"/>
<sequence>MRLTDSDLLRDLDKPEFAVVRAAFVPRHFPKGRQVYAPREAQNSLFIVAKGRARVYLSYKDKEFTMAILDVGDVYTTHTRASVEALDDLDILVAELAAVRRFLADMPALTSSMVKVLGDLLSHAFSVIDGLAFLDVRKRLIQLLLYEAERVSADAEHILCFSHGLNIEQLATIVGSSRQTVSSLLNVLERDGVIELRARGVICLPDLARLEALVHE</sequence>
<dbReference type="InterPro" id="IPR036390">
    <property type="entry name" value="WH_DNA-bd_sf"/>
</dbReference>
<dbReference type="Proteomes" id="UP000293296">
    <property type="component" value="Chromosome"/>
</dbReference>
<feature type="domain" description="HTH crp-type" evidence="5">
    <location>
        <begin position="134"/>
        <end position="208"/>
    </location>
</feature>
<feature type="domain" description="Cyclic nucleotide-binding" evidence="4">
    <location>
        <begin position="8"/>
        <end position="75"/>
    </location>
</feature>
<evidence type="ECO:0000259" key="5">
    <source>
        <dbReference type="PROSITE" id="PS51063"/>
    </source>
</evidence>
<organism evidence="6 7">
    <name type="scientific">Solidesulfovibrio carbinolicus</name>
    <dbReference type="NCBI Taxonomy" id="296842"/>
    <lineage>
        <taxon>Bacteria</taxon>
        <taxon>Pseudomonadati</taxon>
        <taxon>Thermodesulfobacteriota</taxon>
        <taxon>Desulfovibrionia</taxon>
        <taxon>Desulfovibrionales</taxon>
        <taxon>Desulfovibrionaceae</taxon>
        <taxon>Solidesulfovibrio</taxon>
    </lineage>
</organism>
<protein>
    <submittedName>
        <fullName evidence="6">Crp/Fnr family transcriptional regulator</fullName>
    </submittedName>
</protein>
<keyword evidence="7" id="KW-1185">Reference proteome</keyword>
<dbReference type="EMBL" id="CP026538">
    <property type="protein sequence ID" value="QAZ67885.1"/>
    <property type="molecule type" value="Genomic_DNA"/>
</dbReference>
<keyword evidence="1" id="KW-0805">Transcription regulation</keyword>
<dbReference type="PANTHER" id="PTHR24567:SF74">
    <property type="entry name" value="HTH-TYPE TRANSCRIPTIONAL REGULATOR ARCR"/>
    <property type="match status" value="1"/>
</dbReference>
<name>A0A4P6HLK5_9BACT</name>
<proteinExistence type="predicted"/>